<protein>
    <recommendedName>
        <fullName evidence="1">DUF4371 domain-containing protein</fullName>
    </recommendedName>
</protein>
<keyword evidence="3" id="KW-1185">Reference proteome</keyword>
<gene>
    <name evidence="2" type="ORF">PR048_006226</name>
</gene>
<proteinExistence type="predicted"/>
<name>A0ABQ9IAG3_9NEOP</name>
<dbReference type="Pfam" id="PF14291">
    <property type="entry name" value="DUF4371"/>
    <property type="match status" value="1"/>
</dbReference>
<dbReference type="InterPro" id="IPR025398">
    <property type="entry name" value="DUF4371"/>
</dbReference>
<dbReference type="PANTHER" id="PTHR45749">
    <property type="match status" value="1"/>
</dbReference>
<evidence type="ECO:0000313" key="2">
    <source>
        <dbReference type="EMBL" id="KAJ8893626.1"/>
    </source>
</evidence>
<dbReference type="EMBL" id="JARBHB010000002">
    <property type="protein sequence ID" value="KAJ8893626.1"/>
    <property type="molecule type" value="Genomic_DNA"/>
</dbReference>
<feature type="domain" description="DUF4371" evidence="1">
    <location>
        <begin position="120"/>
        <end position="279"/>
    </location>
</feature>
<comment type="caution">
    <text evidence="2">The sequence shown here is derived from an EMBL/GenBank/DDBJ whole genome shotgun (WGS) entry which is preliminary data.</text>
</comment>
<sequence>MNAKGKKNQSFQRNWLEMYEWLAYSKKVSGGLCKRYILFGRCEGGTNNVKLGKLVVTPLNTYKKAVETLKHHASTDYRKGNMIASHNFLMVMDGKYDDKTGKKKLFPIIKTIIFYGASNIPLRGHRDDGDLQTESEKKYAKGNFRALLKFRIDAGDEILASHIGLCNKNARYISKTTQNKIIQCCGDATTEKIFPNIKNTKYFTIMADETTDISIKEYFDNTLYEIQEKFFKFIDIADFSGENIARTILQELDRLNLDISYCRSQAYEGDSNMSGKFKGVQAHIAKYSHYANHKKCYWSNIICFKLLSQVSWVNTQTRNRSAR</sequence>
<organism evidence="2 3">
    <name type="scientific">Dryococelus australis</name>
    <dbReference type="NCBI Taxonomy" id="614101"/>
    <lineage>
        <taxon>Eukaryota</taxon>
        <taxon>Metazoa</taxon>
        <taxon>Ecdysozoa</taxon>
        <taxon>Arthropoda</taxon>
        <taxon>Hexapoda</taxon>
        <taxon>Insecta</taxon>
        <taxon>Pterygota</taxon>
        <taxon>Neoptera</taxon>
        <taxon>Polyneoptera</taxon>
        <taxon>Phasmatodea</taxon>
        <taxon>Verophasmatodea</taxon>
        <taxon>Anareolatae</taxon>
        <taxon>Phasmatidae</taxon>
        <taxon>Eurycanthinae</taxon>
        <taxon>Dryococelus</taxon>
    </lineage>
</organism>
<accession>A0ABQ9IAG3</accession>
<dbReference type="PANTHER" id="PTHR45749:SF21">
    <property type="entry name" value="DUF4371 DOMAIN-CONTAINING PROTEIN"/>
    <property type="match status" value="1"/>
</dbReference>
<dbReference type="Proteomes" id="UP001159363">
    <property type="component" value="Chromosome 2"/>
</dbReference>
<evidence type="ECO:0000259" key="1">
    <source>
        <dbReference type="Pfam" id="PF14291"/>
    </source>
</evidence>
<evidence type="ECO:0000313" key="3">
    <source>
        <dbReference type="Proteomes" id="UP001159363"/>
    </source>
</evidence>
<reference evidence="2 3" key="1">
    <citation type="submission" date="2023-02" db="EMBL/GenBank/DDBJ databases">
        <title>LHISI_Scaffold_Assembly.</title>
        <authorList>
            <person name="Stuart O.P."/>
            <person name="Cleave R."/>
            <person name="Magrath M.J.L."/>
            <person name="Mikheyev A.S."/>
        </authorList>
    </citation>
    <scope>NUCLEOTIDE SEQUENCE [LARGE SCALE GENOMIC DNA]</scope>
    <source>
        <strain evidence="2">Daus_M_001</strain>
        <tissue evidence="2">Leg muscle</tissue>
    </source>
</reference>